<sequence length="527" mass="56916">MDNSDRDVLIIQRLNKSFNQYPDTKDNKDLFAELFGNLRDSASEKMAAGKTAQEAVDAAFQEFGDIDALLQEVNAEDGTAPKPAAARQSAEEKADEDDDDKIEINLNDLSALKNLGKLGKIGNNVAKRVTKEVNESLNKPGATIITNGHTVVRNGKWVGSHDGDERLQLVNSFEQSSDGIHKLTVDYPDDLELQPTDDANFHFAEYMTTDDPAMYATADQAGDTLRIRAGKRSHFGISILINSRSWGFRARAVLQVPKTYTGAITVNGDDGNVAVHDLGALTDVALRVSDGNLQVAKITGDNLSAKSDDGNLGLSDIHFTNTDVSSDDGNAHLANVTAKNLQFRMDDGNLSLQDVRSETLTVQGDDGNFSWREVQATQVDMQYEDGNFSGQDLTFGDLRIRTEDGRGSLKQISVANPVSIATDDGNFTLTDFHGSGDFTTEDGTLSLDFAEVTGDVSVEGDDGNIRLAFPANAAYAFDLHRDDGSLRLPAEAEYSKQGKHRAIGNVGSGAPEFSVSGSVVDGRITIR</sequence>
<keyword evidence="4" id="KW-1185">Reference proteome</keyword>
<dbReference type="Proteomes" id="UP000051330">
    <property type="component" value="Unassembled WGS sequence"/>
</dbReference>
<accession>A0A0R1MWS9</accession>
<gene>
    <name evidence="3" type="ORF">FD09_GL002918</name>
</gene>
<feature type="region of interest" description="Disordered" evidence="1">
    <location>
        <begin position="77"/>
        <end position="101"/>
    </location>
</feature>
<dbReference type="InterPro" id="IPR047928">
    <property type="entry name" value="Perm_prefix_1"/>
</dbReference>
<comment type="caution">
    <text evidence="3">The sequence shown here is derived from an EMBL/GenBank/DDBJ whole genome shotgun (WGS) entry which is preliminary data.</text>
</comment>
<dbReference type="Pfam" id="PF13349">
    <property type="entry name" value="DUF4097"/>
    <property type="match status" value="2"/>
</dbReference>
<protein>
    <recommendedName>
        <fullName evidence="2">DUF4097 domain-containing protein</fullName>
    </recommendedName>
</protein>
<dbReference type="RefSeq" id="WP_057820666.1">
    <property type="nucleotide sequence ID" value="NZ_AZEC01000007.1"/>
</dbReference>
<dbReference type="OrthoDB" id="2240353at2"/>
<dbReference type="PANTHER" id="PTHR34094:SF1">
    <property type="entry name" value="PROTEIN FAM185A"/>
    <property type="match status" value="1"/>
</dbReference>
<evidence type="ECO:0000313" key="4">
    <source>
        <dbReference type="Proteomes" id="UP000051330"/>
    </source>
</evidence>
<dbReference type="InterPro" id="IPR025164">
    <property type="entry name" value="Toastrack_DUF4097"/>
</dbReference>
<feature type="domain" description="DUF4097" evidence="2">
    <location>
        <begin position="182"/>
        <end position="354"/>
    </location>
</feature>
<name>A0A0R1MWS9_9LACO</name>
<evidence type="ECO:0000256" key="1">
    <source>
        <dbReference type="SAM" id="MobiDB-lite"/>
    </source>
</evidence>
<dbReference type="PANTHER" id="PTHR34094">
    <property type="match status" value="1"/>
</dbReference>
<dbReference type="EMBL" id="AZEC01000007">
    <property type="protein sequence ID" value="KRL12598.1"/>
    <property type="molecule type" value="Genomic_DNA"/>
</dbReference>
<evidence type="ECO:0000313" key="3">
    <source>
        <dbReference type="EMBL" id="KRL12598.1"/>
    </source>
</evidence>
<dbReference type="NCBIfam" id="NF038403">
    <property type="entry name" value="perm_prefix_1"/>
    <property type="match status" value="1"/>
</dbReference>
<proteinExistence type="predicted"/>
<reference evidence="3 4" key="1">
    <citation type="journal article" date="2015" name="Genome Announc.">
        <title>Expanding the biotechnology potential of lactobacilli through comparative genomics of 213 strains and associated genera.</title>
        <authorList>
            <person name="Sun Z."/>
            <person name="Harris H.M."/>
            <person name="McCann A."/>
            <person name="Guo C."/>
            <person name="Argimon S."/>
            <person name="Zhang W."/>
            <person name="Yang X."/>
            <person name="Jeffery I.B."/>
            <person name="Cooney J.C."/>
            <person name="Kagawa T.F."/>
            <person name="Liu W."/>
            <person name="Song Y."/>
            <person name="Salvetti E."/>
            <person name="Wrobel A."/>
            <person name="Rasinkangas P."/>
            <person name="Parkhill J."/>
            <person name="Rea M.C."/>
            <person name="O'Sullivan O."/>
            <person name="Ritari J."/>
            <person name="Douillard F.P."/>
            <person name="Paul Ross R."/>
            <person name="Yang R."/>
            <person name="Briner A.E."/>
            <person name="Felis G.E."/>
            <person name="de Vos W.M."/>
            <person name="Barrangou R."/>
            <person name="Klaenhammer T.R."/>
            <person name="Caufield P.W."/>
            <person name="Cui Y."/>
            <person name="Zhang H."/>
            <person name="O'Toole P.W."/>
        </authorList>
    </citation>
    <scope>NUCLEOTIDE SEQUENCE [LARGE SCALE GENOMIC DNA]</scope>
    <source>
        <strain evidence="3 4">DSM 12744</strain>
    </source>
</reference>
<dbReference type="PATRIC" id="fig|1423792.3.peg.2992"/>
<evidence type="ECO:0000259" key="2">
    <source>
        <dbReference type="Pfam" id="PF13349"/>
    </source>
</evidence>
<organism evidence="3 4">
    <name type="scientific">Schleiferilactobacillus perolens DSM 12744</name>
    <dbReference type="NCBI Taxonomy" id="1423792"/>
    <lineage>
        <taxon>Bacteria</taxon>
        <taxon>Bacillati</taxon>
        <taxon>Bacillota</taxon>
        <taxon>Bacilli</taxon>
        <taxon>Lactobacillales</taxon>
        <taxon>Lactobacillaceae</taxon>
        <taxon>Schleiferilactobacillus</taxon>
    </lineage>
</organism>
<dbReference type="STRING" id="1423792.FD09_GL002918"/>
<feature type="domain" description="DUF4097" evidence="2">
    <location>
        <begin position="357"/>
        <end position="526"/>
    </location>
</feature>
<dbReference type="AlphaFoldDB" id="A0A0R1MWS9"/>